<name>A0A316V7H4_9BASI</name>
<gene>
    <name evidence="3" type="ORF">FA14DRAFT_56131</name>
</gene>
<accession>A0A316V7H4</accession>
<keyword evidence="4" id="KW-1185">Reference proteome</keyword>
<evidence type="ECO:0000256" key="1">
    <source>
        <dbReference type="SAM" id="MobiDB-lite"/>
    </source>
</evidence>
<dbReference type="AlphaFoldDB" id="A0A316V7H4"/>
<keyword evidence="2" id="KW-0812">Transmembrane</keyword>
<keyword evidence="2" id="KW-1133">Transmembrane helix</keyword>
<protein>
    <submittedName>
        <fullName evidence="3">Uncharacterized protein</fullName>
    </submittedName>
</protein>
<feature type="compositionally biased region" description="Polar residues" evidence="1">
    <location>
        <begin position="59"/>
        <end position="82"/>
    </location>
</feature>
<feature type="region of interest" description="Disordered" evidence="1">
    <location>
        <begin position="53"/>
        <end position="100"/>
    </location>
</feature>
<dbReference type="EMBL" id="KZ819604">
    <property type="protein sequence ID" value="PWN33144.1"/>
    <property type="molecule type" value="Genomic_DNA"/>
</dbReference>
<dbReference type="InParanoid" id="A0A316V7H4"/>
<dbReference type="Proteomes" id="UP000245771">
    <property type="component" value="Unassembled WGS sequence"/>
</dbReference>
<proteinExistence type="predicted"/>
<feature type="transmembrane region" description="Helical" evidence="2">
    <location>
        <begin position="12"/>
        <end position="31"/>
    </location>
</feature>
<dbReference type="GeneID" id="37024307"/>
<feature type="compositionally biased region" description="Basic residues" evidence="1">
    <location>
        <begin position="83"/>
        <end position="100"/>
    </location>
</feature>
<evidence type="ECO:0000256" key="2">
    <source>
        <dbReference type="SAM" id="Phobius"/>
    </source>
</evidence>
<evidence type="ECO:0000313" key="3">
    <source>
        <dbReference type="EMBL" id="PWN33144.1"/>
    </source>
</evidence>
<sequence>MYVRTATASSTNSFSAVLPAFPFFPLCIISASETRKRRMFYTFIQPLRWRSAHQRKKGSTTAAQRSLQHSLKGSTTAAAQQHSLKRSFGHQLKHMHVRLA</sequence>
<keyword evidence="2" id="KW-0472">Membrane</keyword>
<reference evidence="3 4" key="1">
    <citation type="journal article" date="2018" name="Mol. Biol. Evol.">
        <title>Broad Genomic Sampling Reveals a Smut Pathogenic Ancestry of the Fungal Clade Ustilaginomycotina.</title>
        <authorList>
            <person name="Kijpornyongpan T."/>
            <person name="Mondo S.J."/>
            <person name="Barry K."/>
            <person name="Sandor L."/>
            <person name="Lee J."/>
            <person name="Lipzen A."/>
            <person name="Pangilinan J."/>
            <person name="LaButti K."/>
            <person name="Hainaut M."/>
            <person name="Henrissat B."/>
            <person name="Grigoriev I.V."/>
            <person name="Spatafora J.W."/>
            <person name="Aime M.C."/>
        </authorList>
    </citation>
    <scope>NUCLEOTIDE SEQUENCE [LARGE SCALE GENOMIC DNA]</scope>
    <source>
        <strain evidence="3 4">MCA 3882</strain>
    </source>
</reference>
<evidence type="ECO:0000313" key="4">
    <source>
        <dbReference type="Proteomes" id="UP000245771"/>
    </source>
</evidence>
<dbReference type="RefSeq" id="XP_025353446.1">
    <property type="nucleotide sequence ID" value="XM_025502526.1"/>
</dbReference>
<organism evidence="3 4">
    <name type="scientific">Meira miltonrushii</name>
    <dbReference type="NCBI Taxonomy" id="1280837"/>
    <lineage>
        <taxon>Eukaryota</taxon>
        <taxon>Fungi</taxon>
        <taxon>Dikarya</taxon>
        <taxon>Basidiomycota</taxon>
        <taxon>Ustilaginomycotina</taxon>
        <taxon>Exobasidiomycetes</taxon>
        <taxon>Exobasidiales</taxon>
        <taxon>Brachybasidiaceae</taxon>
        <taxon>Meira</taxon>
    </lineage>
</organism>